<dbReference type="SUPFAM" id="SSF52540">
    <property type="entry name" value="P-loop containing nucleoside triphosphate hydrolases"/>
    <property type="match status" value="1"/>
</dbReference>
<keyword evidence="15" id="KW-1185">Reference proteome</keyword>
<dbReference type="AlphaFoldDB" id="A0A081B9W7"/>
<dbReference type="STRING" id="1333998.M2A_1334"/>
<comment type="catalytic activity">
    <reaction evidence="9 10 11">
        <text>adenosine(37) in tRNA + dimethylallyl diphosphate = N(6)-dimethylallyladenosine(37) in tRNA + diphosphate</text>
        <dbReference type="Rhea" id="RHEA:26482"/>
        <dbReference type="Rhea" id="RHEA-COMP:10162"/>
        <dbReference type="Rhea" id="RHEA-COMP:10375"/>
        <dbReference type="ChEBI" id="CHEBI:33019"/>
        <dbReference type="ChEBI" id="CHEBI:57623"/>
        <dbReference type="ChEBI" id="CHEBI:74411"/>
        <dbReference type="ChEBI" id="CHEBI:74415"/>
        <dbReference type="EC" id="2.5.1.75"/>
    </reaction>
</comment>
<dbReference type="InterPro" id="IPR018022">
    <property type="entry name" value="IPT"/>
</dbReference>
<evidence type="ECO:0000256" key="2">
    <source>
        <dbReference type="ARBA" id="ARBA00003213"/>
    </source>
</evidence>
<evidence type="ECO:0000256" key="12">
    <source>
        <dbReference type="RuleBase" id="RU003784"/>
    </source>
</evidence>
<sequence>MKPDPQIDNEKKGPRPRVLLIAGPTASGKSALALDLAARLGGEIVNADSMQVYAGLRVLTARPSRAEEALQPHHLYGVLDPAETCSAQRWAEMAAAKIAEIEARGKLPILVGGTGLYFKALVEGLSEMPAIPEEVRAAIRAEVAENLARAHARLASADPEAAAKIAPTDPQRTARALEVLEATGKPISHWQQQKGAPLFDGASAGFVLDPDRTWLRARIDRRFDQMIGEGALEEVAALFERGLSPDLPAMKALGVPPLLAHLAGELALEAAIEQAKTQTKQYAKRQSTWFRHQMISWNRLSAQEMESQIQEIFSFIDDFGLTPSG</sequence>
<evidence type="ECO:0000256" key="11">
    <source>
        <dbReference type="RuleBase" id="RU003783"/>
    </source>
</evidence>
<evidence type="ECO:0000256" key="1">
    <source>
        <dbReference type="ARBA" id="ARBA00001946"/>
    </source>
</evidence>
<dbReference type="eggNOG" id="COG0324">
    <property type="taxonomic scope" value="Bacteria"/>
</dbReference>
<comment type="similarity">
    <text evidence="3 10 13">Belongs to the IPP transferase family.</text>
</comment>
<protein>
    <recommendedName>
        <fullName evidence="10">tRNA dimethylallyltransferase</fullName>
        <ecNumber evidence="10">2.5.1.75</ecNumber>
    </recommendedName>
    <alternativeName>
        <fullName evidence="10">Dimethylallyl diphosphate:tRNA dimethylallyltransferase</fullName>
        <shortName evidence="10">DMAPP:tRNA dimethylallyltransferase</shortName>
        <shortName evidence="10">DMATase</shortName>
    </alternativeName>
    <alternativeName>
        <fullName evidence="10">Isopentenyl-diphosphate:tRNA isopentenyltransferase</fullName>
        <shortName evidence="10">IPP transferase</shortName>
        <shortName evidence="10">IPPT</shortName>
        <shortName evidence="10">IPTase</shortName>
    </alternativeName>
</protein>
<dbReference type="Pfam" id="PF01715">
    <property type="entry name" value="IPPT"/>
    <property type="match status" value="1"/>
</dbReference>
<evidence type="ECO:0000313" key="15">
    <source>
        <dbReference type="Proteomes" id="UP000028702"/>
    </source>
</evidence>
<evidence type="ECO:0000256" key="8">
    <source>
        <dbReference type="ARBA" id="ARBA00022842"/>
    </source>
</evidence>
<dbReference type="PANTHER" id="PTHR11088:SF60">
    <property type="entry name" value="TRNA DIMETHYLALLYLTRANSFERASE"/>
    <property type="match status" value="1"/>
</dbReference>
<dbReference type="EC" id="2.5.1.75" evidence="10"/>
<evidence type="ECO:0000256" key="7">
    <source>
        <dbReference type="ARBA" id="ARBA00022840"/>
    </source>
</evidence>
<dbReference type="NCBIfam" id="TIGR00174">
    <property type="entry name" value="miaA"/>
    <property type="match status" value="1"/>
</dbReference>
<feature type="site" description="Interaction with substrate tRNA" evidence="10">
    <location>
        <position position="114"/>
    </location>
</feature>
<dbReference type="GO" id="GO:0005524">
    <property type="term" value="F:ATP binding"/>
    <property type="evidence" value="ECO:0007669"/>
    <property type="project" value="UniProtKB-UniRule"/>
</dbReference>
<keyword evidence="8 10" id="KW-0460">Magnesium</keyword>
<comment type="cofactor">
    <cofactor evidence="1 10">
        <name>Mg(2+)</name>
        <dbReference type="ChEBI" id="CHEBI:18420"/>
    </cofactor>
</comment>
<name>A0A081B9W7_9HYPH</name>
<evidence type="ECO:0000256" key="5">
    <source>
        <dbReference type="ARBA" id="ARBA00022694"/>
    </source>
</evidence>
<dbReference type="InterPro" id="IPR027417">
    <property type="entry name" value="P-loop_NTPase"/>
</dbReference>
<evidence type="ECO:0000256" key="10">
    <source>
        <dbReference type="HAMAP-Rule" id="MF_00185"/>
    </source>
</evidence>
<comment type="function">
    <text evidence="2 10 12">Catalyzes the transfer of a dimethylallyl group onto the adenine at position 37 in tRNAs that read codons beginning with uridine, leading to the formation of N6-(dimethylallyl)adenosine (i(6)A).</text>
</comment>
<feature type="region of interest" description="Interaction with substrate tRNA" evidence="10">
    <location>
        <begin position="171"/>
        <end position="175"/>
    </location>
</feature>
<feature type="binding site" evidence="10">
    <location>
        <begin position="25"/>
        <end position="30"/>
    </location>
    <ligand>
        <name>substrate</name>
    </ligand>
</feature>
<dbReference type="Gene3D" id="1.10.20.140">
    <property type="match status" value="1"/>
</dbReference>
<evidence type="ECO:0000256" key="4">
    <source>
        <dbReference type="ARBA" id="ARBA00022679"/>
    </source>
</evidence>
<dbReference type="Gene3D" id="3.40.50.300">
    <property type="entry name" value="P-loop containing nucleotide triphosphate hydrolases"/>
    <property type="match status" value="1"/>
</dbReference>
<dbReference type="GO" id="GO:0052381">
    <property type="term" value="F:tRNA dimethylallyltransferase activity"/>
    <property type="evidence" value="ECO:0007669"/>
    <property type="project" value="UniProtKB-UniRule"/>
</dbReference>
<evidence type="ECO:0000313" key="14">
    <source>
        <dbReference type="EMBL" id="GAK44835.1"/>
    </source>
</evidence>
<feature type="binding site" evidence="10">
    <location>
        <begin position="23"/>
        <end position="30"/>
    </location>
    <ligand>
        <name>ATP</name>
        <dbReference type="ChEBI" id="CHEBI:30616"/>
    </ligand>
</feature>
<feature type="region of interest" description="Interaction with substrate tRNA" evidence="10">
    <location>
        <begin position="48"/>
        <end position="51"/>
    </location>
</feature>
<dbReference type="HAMAP" id="MF_00185">
    <property type="entry name" value="IPP_trans"/>
    <property type="match status" value="1"/>
</dbReference>
<organism evidence="14 15">
    <name type="scientific">Tepidicaulis marinus</name>
    <dbReference type="NCBI Taxonomy" id="1333998"/>
    <lineage>
        <taxon>Bacteria</taxon>
        <taxon>Pseudomonadati</taxon>
        <taxon>Pseudomonadota</taxon>
        <taxon>Alphaproteobacteria</taxon>
        <taxon>Hyphomicrobiales</taxon>
        <taxon>Parvibaculaceae</taxon>
        <taxon>Tepidicaulis</taxon>
    </lineage>
</organism>
<dbReference type="Proteomes" id="UP000028702">
    <property type="component" value="Unassembled WGS sequence"/>
</dbReference>
<evidence type="ECO:0000256" key="13">
    <source>
        <dbReference type="RuleBase" id="RU003785"/>
    </source>
</evidence>
<proteinExistence type="inferred from homology"/>
<keyword evidence="4 10" id="KW-0808">Transferase</keyword>
<keyword evidence="7 10" id="KW-0067">ATP-binding</keyword>
<keyword evidence="5 10" id="KW-0819">tRNA processing</keyword>
<feature type="site" description="Interaction with substrate tRNA" evidence="10">
    <location>
        <position position="140"/>
    </location>
</feature>
<comment type="caution">
    <text evidence="14">The sequence shown here is derived from an EMBL/GenBank/DDBJ whole genome shotgun (WGS) entry which is preliminary data.</text>
</comment>
<evidence type="ECO:0000256" key="9">
    <source>
        <dbReference type="ARBA" id="ARBA00049563"/>
    </source>
</evidence>
<dbReference type="FunFam" id="1.10.20.140:FF:000001">
    <property type="entry name" value="tRNA dimethylallyltransferase"/>
    <property type="match status" value="1"/>
</dbReference>
<gene>
    <name evidence="10" type="primary">miaA</name>
    <name evidence="14" type="ORF">M2A_1334</name>
</gene>
<comment type="caution">
    <text evidence="10">Lacks conserved residue(s) required for the propagation of feature annotation.</text>
</comment>
<dbReference type="GO" id="GO:0006400">
    <property type="term" value="P:tRNA modification"/>
    <property type="evidence" value="ECO:0007669"/>
    <property type="project" value="TreeGrafter"/>
</dbReference>
<accession>A0A081B9W7</accession>
<keyword evidence="6 10" id="KW-0547">Nucleotide-binding</keyword>
<reference evidence="14 15" key="1">
    <citation type="submission" date="2014-07" db="EMBL/GenBank/DDBJ databases">
        <title>Tepidicaulis marinum gen. nov., sp. nov., a novel marine bacterium denitrifying nitrate to nitrous oxide strictly under microaerobic conditions.</title>
        <authorList>
            <person name="Takeuchi M."/>
            <person name="Yamagishi T."/>
            <person name="Kamagata Y."/>
            <person name="Oshima K."/>
            <person name="Hattori M."/>
            <person name="Katayama T."/>
            <person name="Hanada S."/>
            <person name="Tamaki H."/>
            <person name="Marumo K."/>
            <person name="Maeda H."/>
            <person name="Nedachi M."/>
            <person name="Iwasaki W."/>
            <person name="Suwa Y."/>
            <person name="Sakata S."/>
        </authorList>
    </citation>
    <scope>NUCLEOTIDE SEQUENCE [LARGE SCALE GENOMIC DNA]</scope>
    <source>
        <strain evidence="14 15">MA2</strain>
    </source>
</reference>
<evidence type="ECO:0000256" key="6">
    <source>
        <dbReference type="ARBA" id="ARBA00022741"/>
    </source>
</evidence>
<evidence type="ECO:0000256" key="3">
    <source>
        <dbReference type="ARBA" id="ARBA00005842"/>
    </source>
</evidence>
<dbReference type="EMBL" id="BBIO01000005">
    <property type="protein sequence ID" value="GAK44835.1"/>
    <property type="molecule type" value="Genomic_DNA"/>
</dbReference>
<dbReference type="PANTHER" id="PTHR11088">
    <property type="entry name" value="TRNA DIMETHYLALLYLTRANSFERASE"/>
    <property type="match status" value="1"/>
</dbReference>
<comment type="subunit">
    <text evidence="10">Monomer.</text>
</comment>
<dbReference type="InterPro" id="IPR039657">
    <property type="entry name" value="Dimethylallyltransferase"/>
</dbReference>